<proteinExistence type="predicted"/>
<comment type="caution">
    <text evidence="2">The sequence shown here is derived from an EMBL/GenBank/DDBJ whole genome shotgun (WGS) entry which is preliminary data.</text>
</comment>
<reference evidence="2" key="1">
    <citation type="submission" date="2020-03" db="EMBL/GenBank/DDBJ databases">
        <title>Draft Genome Sequence of Cylindrodendrum hubeiense.</title>
        <authorList>
            <person name="Buettner E."/>
            <person name="Kellner H."/>
        </authorList>
    </citation>
    <scope>NUCLEOTIDE SEQUENCE</scope>
    <source>
        <strain evidence="2">IHI 201604</strain>
    </source>
</reference>
<evidence type="ECO:0000313" key="2">
    <source>
        <dbReference type="EMBL" id="KAF7553458.1"/>
    </source>
</evidence>
<dbReference type="EMBL" id="JAANBB010000045">
    <property type="protein sequence ID" value="KAF7553458.1"/>
    <property type="molecule type" value="Genomic_DNA"/>
</dbReference>
<feature type="compositionally biased region" description="Polar residues" evidence="1">
    <location>
        <begin position="1"/>
        <end position="14"/>
    </location>
</feature>
<feature type="region of interest" description="Disordered" evidence="1">
    <location>
        <begin position="1"/>
        <end position="47"/>
    </location>
</feature>
<name>A0A9P5HAG3_9HYPO</name>
<sequence>MQRSNRNEIPQTPSDWVVSPMPSEASTLSTDTYCTVSPPPYTPTDATSLASRCADEKDRPEHVGGIRPDESISQVNANRFNRYNTAADDGSSLPEVVYSDLPEVVPSVLPEVTSSTLPQAAHSDLPQVVSGPDLPLVHSSLPEATTGLVVTANNQEVMTMESSQTTVTPLHLLGDQSEFIDCPFCEKQTKTRVKKKPSNATQ</sequence>
<evidence type="ECO:0008006" key="4">
    <source>
        <dbReference type="Google" id="ProtNLM"/>
    </source>
</evidence>
<accession>A0A9P5HAG3</accession>
<dbReference type="AlphaFoldDB" id="A0A9P5HAG3"/>
<gene>
    <name evidence="2" type="ORF">G7Z17_g3616</name>
</gene>
<dbReference type="OrthoDB" id="5599753at2759"/>
<protein>
    <recommendedName>
        <fullName evidence="4">LITAF domain-containing protein</fullName>
    </recommendedName>
</protein>
<dbReference type="Proteomes" id="UP000722485">
    <property type="component" value="Unassembled WGS sequence"/>
</dbReference>
<feature type="compositionally biased region" description="Polar residues" evidence="1">
    <location>
        <begin position="24"/>
        <end position="35"/>
    </location>
</feature>
<keyword evidence="3" id="KW-1185">Reference proteome</keyword>
<evidence type="ECO:0000256" key="1">
    <source>
        <dbReference type="SAM" id="MobiDB-lite"/>
    </source>
</evidence>
<organism evidence="2 3">
    <name type="scientific">Cylindrodendrum hubeiense</name>
    <dbReference type="NCBI Taxonomy" id="595255"/>
    <lineage>
        <taxon>Eukaryota</taxon>
        <taxon>Fungi</taxon>
        <taxon>Dikarya</taxon>
        <taxon>Ascomycota</taxon>
        <taxon>Pezizomycotina</taxon>
        <taxon>Sordariomycetes</taxon>
        <taxon>Hypocreomycetidae</taxon>
        <taxon>Hypocreales</taxon>
        <taxon>Nectriaceae</taxon>
        <taxon>Cylindrodendrum</taxon>
    </lineage>
</organism>
<evidence type="ECO:0000313" key="3">
    <source>
        <dbReference type="Proteomes" id="UP000722485"/>
    </source>
</evidence>